<dbReference type="PROSITE" id="PS00958">
    <property type="entry name" value="TRANSALDOLASE_2"/>
    <property type="match status" value="1"/>
</dbReference>
<gene>
    <name evidence="3" type="ORF">PHISCL_00700</name>
</gene>
<accession>A0A3A2ZV08</accession>
<dbReference type="InterPro" id="IPR013785">
    <property type="entry name" value="Aldolase_TIM"/>
</dbReference>
<dbReference type="SUPFAM" id="SSF51569">
    <property type="entry name" value="Aldolase"/>
    <property type="match status" value="1"/>
</dbReference>
<dbReference type="Gene3D" id="3.20.20.70">
    <property type="entry name" value="Aldolase class I"/>
    <property type="match status" value="1"/>
</dbReference>
<dbReference type="InterPro" id="IPR001585">
    <property type="entry name" value="TAL/FSA"/>
</dbReference>
<comment type="caution">
    <text evidence="3">The sequence shown here is derived from an EMBL/GenBank/DDBJ whole genome shotgun (WGS) entry which is preliminary data.</text>
</comment>
<sequence length="320" mass="35405">MNVLKYIHSRTQIDIDSFDPEAALKGGPYGPWNDATSNPAEVYSQITDPRNATIVKKAIDISGQIHTNFPGVSEQELRVEVVTVLLAARVISFIKGAVHVMANPCYAFSTGKVIAMGHRYNKIFLHIDPTFDTSRIIMKVPATFEGLRACRELRKAGIKTLATTVFTIEQAITAGEAGCISISPYEDESPLLGLCVKAQKYYEQHCIATLVKACSCMSMDEIIQLAGVAAHTIPPQDIDTLRTMHLSEAQLNSQSLFKNDAWAVGSQKRRSYIDDEVRYRVEFAAAENGDGQAKLFQAISMFCDFQKEAEWKMTELTVAV</sequence>
<evidence type="ECO:0000313" key="3">
    <source>
        <dbReference type="EMBL" id="RJE26999.1"/>
    </source>
</evidence>
<reference evidence="4" key="1">
    <citation type="submission" date="2017-02" db="EMBL/GenBank/DDBJ databases">
        <authorList>
            <person name="Tafer H."/>
            <person name="Lopandic K."/>
        </authorList>
    </citation>
    <scope>NUCLEOTIDE SEQUENCE [LARGE SCALE GENOMIC DNA]</scope>
    <source>
        <strain evidence="4">CBS 366.77</strain>
    </source>
</reference>
<protein>
    <recommendedName>
        <fullName evidence="2">Transaldolase</fullName>
        <ecNumber evidence="2">2.2.1.2</ecNumber>
    </recommendedName>
</protein>
<dbReference type="EC" id="2.2.1.2" evidence="2"/>
<dbReference type="EMBL" id="MVGC01000011">
    <property type="protein sequence ID" value="RJE26999.1"/>
    <property type="molecule type" value="Genomic_DNA"/>
</dbReference>
<keyword evidence="2" id="KW-0808">Transferase</keyword>
<dbReference type="OrthoDB" id="1711136at2759"/>
<dbReference type="PANTHER" id="PTHR10683:SF34">
    <property type="entry name" value="TRANSALDOLASE"/>
    <property type="match status" value="1"/>
</dbReference>
<name>A0A3A2ZV08_9EURO</name>
<dbReference type="Proteomes" id="UP000266188">
    <property type="component" value="Unassembled WGS sequence"/>
</dbReference>
<dbReference type="STRING" id="2070753.A0A3A2ZV08"/>
<evidence type="ECO:0000313" key="4">
    <source>
        <dbReference type="Proteomes" id="UP000266188"/>
    </source>
</evidence>
<dbReference type="GO" id="GO:0005975">
    <property type="term" value="P:carbohydrate metabolic process"/>
    <property type="evidence" value="ECO:0007669"/>
    <property type="project" value="InterPro"/>
</dbReference>
<dbReference type="InterPro" id="IPR018225">
    <property type="entry name" value="Transaldolase_AS"/>
</dbReference>
<dbReference type="Pfam" id="PF00923">
    <property type="entry name" value="TAL_FSA"/>
    <property type="match status" value="1"/>
</dbReference>
<proteinExistence type="predicted"/>
<comment type="catalytic activity">
    <reaction evidence="2">
        <text>D-sedoheptulose 7-phosphate + D-glyceraldehyde 3-phosphate = D-erythrose 4-phosphate + beta-D-fructose 6-phosphate</text>
        <dbReference type="Rhea" id="RHEA:17053"/>
        <dbReference type="ChEBI" id="CHEBI:16897"/>
        <dbReference type="ChEBI" id="CHEBI:57483"/>
        <dbReference type="ChEBI" id="CHEBI:57634"/>
        <dbReference type="ChEBI" id="CHEBI:59776"/>
        <dbReference type="EC" id="2.2.1.2"/>
    </reaction>
</comment>
<keyword evidence="1" id="KW-0704">Schiff base</keyword>
<evidence type="ECO:0000256" key="2">
    <source>
        <dbReference type="RuleBase" id="RU000501"/>
    </source>
</evidence>
<dbReference type="GO" id="GO:0009052">
    <property type="term" value="P:pentose-phosphate shunt, non-oxidative branch"/>
    <property type="evidence" value="ECO:0007669"/>
    <property type="project" value="TreeGrafter"/>
</dbReference>
<comment type="pathway">
    <text evidence="2">Carbohydrate degradation; pentose phosphate pathway; D-glyceraldehyde 3-phosphate and beta-D-fructose 6-phosphate from D-ribose 5-phosphate and D-xylulose 5-phosphate (non-oxidative stage): step 2/3.</text>
</comment>
<comment type="function">
    <text evidence="2">Catalyzes the rate-limiting step of the non-oxidative phase in the pentose phosphate pathway. Catalyzes the reversible conversion of sedheptulose-7-phosphate and D-glyceraldehyde 3-phosphate into erythrose-4-phosphate and beta-D-fructose 6-phosphate.</text>
</comment>
<dbReference type="UniPathway" id="UPA00115">
    <property type="reaction ID" value="UER00414"/>
</dbReference>
<evidence type="ECO:0000256" key="1">
    <source>
        <dbReference type="ARBA" id="ARBA00023270"/>
    </source>
</evidence>
<dbReference type="AlphaFoldDB" id="A0A3A2ZV08"/>
<organism evidence="3 4">
    <name type="scientific">Aspergillus sclerotialis</name>
    <dbReference type="NCBI Taxonomy" id="2070753"/>
    <lineage>
        <taxon>Eukaryota</taxon>
        <taxon>Fungi</taxon>
        <taxon>Dikarya</taxon>
        <taxon>Ascomycota</taxon>
        <taxon>Pezizomycotina</taxon>
        <taxon>Eurotiomycetes</taxon>
        <taxon>Eurotiomycetidae</taxon>
        <taxon>Eurotiales</taxon>
        <taxon>Aspergillaceae</taxon>
        <taxon>Aspergillus</taxon>
        <taxon>Aspergillus subgen. Polypaecilum</taxon>
    </lineage>
</organism>
<dbReference type="PANTHER" id="PTHR10683">
    <property type="entry name" value="TRANSALDOLASE"/>
    <property type="match status" value="1"/>
</dbReference>
<keyword evidence="4" id="KW-1185">Reference proteome</keyword>
<dbReference type="GO" id="GO:0004801">
    <property type="term" value="F:transaldolase activity"/>
    <property type="evidence" value="ECO:0007669"/>
    <property type="project" value="UniProtKB-EC"/>
</dbReference>
<keyword evidence="2" id="KW-0570">Pentose shunt</keyword>